<dbReference type="Proteomes" id="UP000034680">
    <property type="component" value="Unassembled WGS sequence"/>
</dbReference>
<dbReference type="GO" id="GO:0001080">
    <property type="term" value="P:nitrogen catabolite activation of transcription from RNA polymerase II promoter"/>
    <property type="evidence" value="ECO:0007669"/>
    <property type="project" value="TreeGrafter"/>
</dbReference>
<dbReference type="InterPro" id="IPR050797">
    <property type="entry name" value="Carb_Metab_Trans_Reg"/>
</dbReference>
<protein>
    <submittedName>
        <fullName evidence="3">Putative nitrogen regulatory protein otam</fullName>
    </submittedName>
</protein>
<dbReference type="EMBL" id="LCUC01000298">
    <property type="protein sequence ID" value="KKY32536.1"/>
    <property type="molecule type" value="Genomic_DNA"/>
</dbReference>
<dbReference type="AlphaFoldDB" id="A0A0G2FEH3"/>
<reference evidence="3 4" key="1">
    <citation type="submission" date="2015-05" db="EMBL/GenBank/DDBJ databases">
        <title>Distinctive expansion of gene families associated with plant cell wall degradation and secondary metabolism in the genomes of grapevine trunk pathogens.</title>
        <authorList>
            <person name="Lawrence D.P."/>
            <person name="Travadon R."/>
            <person name="Rolshausen P.E."/>
            <person name="Baumgartner K."/>
        </authorList>
    </citation>
    <scope>NUCLEOTIDE SEQUENCE [LARGE SCALE GENOMIC DNA]</scope>
    <source>
        <strain evidence="3">DA912</strain>
    </source>
</reference>
<proteinExistence type="predicted"/>
<sequence length="431" mass="48551">MDDSTVFVQRPDQSPDGQQDVLDTIEALVRPHGPALVSLYFRIVHPSYPILHKGVWFEKYRRGYREFSPPLLAAVYALAIDWWEYDVALASKKKPPVDRLVAIAVQALTWAMTRPKLSAVQAGLLLLQRSGGDSWVLTSQMVALSEDLGLHADCSPWDIPDWEKGVRRRLTWAVFMQDKWGALIHGRPSHVSAHHWRAPPLQLSDFPESAADEDDAEVSAEVEKGRHLFMRLAQLTEIMSDALSTLYMPSRVTHQRDERPDGVAGLLEQVKPIALRLKHWASTLPPDLGMDNVKARKLCSNGYLHLSYYATEIIIHRHIIRGLTPEHPDHIQSICRDAARTRLEHAMAFVEKLRPEHLQSFWWFAAPKSLALIGMFAALLSATSVSGAETAFFKQKLDDFHWSLKVRSKGSLSITAAVHEMQDALLGMSTS</sequence>
<dbReference type="PANTHER" id="PTHR31668">
    <property type="entry name" value="GLUCOSE TRANSPORT TRANSCRIPTION REGULATOR RGT1-RELATED-RELATED"/>
    <property type="match status" value="1"/>
</dbReference>
<evidence type="ECO:0000313" key="3">
    <source>
        <dbReference type="EMBL" id="KKY32536.1"/>
    </source>
</evidence>
<dbReference type="OrthoDB" id="2264294at2759"/>
<feature type="domain" description="Xylanolytic transcriptional activator regulatory" evidence="2">
    <location>
        <begin position="134"/>
        <end position="206"/>
    </location>
</feature>
<dbReference type="GO" id="GO:0006351">
    <property type="term" value="P:DNA-templated transcription"/>
    <property type="evidence" value="ECO:0007669"/>
    <property type="project" value="InterPro"/>
</dbReference>
<dbReference type="GO" id="GO:0005634">
    <property type="term" value="C:nucleus"/>
    <property type="evidence" value="ECO:0007669"/>
    <property type="project" value="TreeGrafter"/>
</dbReference>
<dbReference type="InterPro" id="IPR007219">
    <property type="entry name" value="XnlR_reg_dom"/>
</dbReference>
<reference evidence="3 4" key="2">
    <citation type="submission" date="2015-05" db="EMBL/GenBank/DDBJ databases">
        <authorList>
            <person name="Morales-Cruz A."/>
            <person name="Amrine K.C."/>
            <person name="Cantu D."/>
        </authorList>
    </citation>
    <scope>NUCLEOTIDE SEQUENCE [LARGE SCALE GENOMIC DNA]</scope>
    <source>
        <strain evidence="3">DA912</strain>
    </source>
</reference>
<gene>
    <name evidence="3" type="ORF">UCDDA912_g07516</name>
</gene>
<dbReference type="PANTHER" id="PTHR31668:SF4">
    <property type="entry name" value="TRANSCRIPTIONAL ACTIVATOR PROTEIN DAL81"/>
    <property type="match status" value="1"/>
</dbReference>
<accession>A0A0G2FEH3</accession>
<dbReference type="CDD" id="cd12148">
    <property type="entry name" value="fungal_TF_MHR"/>
    <property type="match status" value="1"/>
</dbReference>
<keyword evidence="1" id="KW-0539">Nucleus</keyword>
<dbReference type="SMART" id="SM00906">
    <property type="entry name" value="Fungal_trans"/>
    <property type="match status" value="1"/>
</dbReference>
<keyword evidence="4" id="KW-1185">Reference proteome</keyword>
<dbReference type="Pfam" id="PF04082">
    <property type="entry name" value="Fungal_trans"/>
    <property type="match status" value="1"/>
</dbReference>
<name>A0A0G2FEH3_9PEZI</name>
<evidence type="ECO:0000259" key="2">
    <source>
        <dbReference type="SMART" id="SM00906"/>
    </source>
</evidence>
<comment type="caution">
    <text evidence="3">The sequence shown here is derived from an EMBL/GenBank/DDBJ whole genome shotgun (WGS) entry which is preliminary data.</text>
</comment>
<dbReference type="GO" id="GO:0008270">
    <property type="term" value="F:zinc ion binding"/>
    <property type="evidence" value="ECO:0007669"/>
    <property type="project" value="InterPro"/>
</dbReference>
<evidence type="ECO:0000256" key="1">
    <source>
        <dbReference type="ARBA" id="ARBA00023242"/>
    </source>
</evidence>
<dbReference type="GO" id="GO:0003677">
    <property type="term" value="F:DNA binding"/>
    <property type="evidence" value="ECO:0007669"/>
    <property type="project" value="InterPro"/>
</dbReference>
<evidence type="ECO:0000313" key="4">
    <source>
        <dbReference type="Proteomes" id="UP000034680"/>
    </source>
</evidence>
<dbReference type="STRING" id="1214573.A0A0G2FEH3"/>
<organism evidence="3 4">
    <name type="scientific">Diaporthe ampelina</name>
    <dbReference type="NCBI Taxonomy" id="1214573"/>
    <lineage>
        <taxon>Eukaryota</taxon>
        <taxon>Fungi</taxon>
        <taxon>Dikarya</taxon>
        <taxon>Ascomycota</taxon>
        <taxon>Pezizomycotina</taxon>
        <taxon>Sordariomycetes</taxon>
        <taxon>Sordariomycetidae</taxon>
        <taxon>Diaporthales</taxon>
        <taxon>Diaporthaceae</taxon>
        <taxon>Diaporthe</taxon>
    </lineage>
</organism>